<proteinExistence type="predicted"/>
<evidence type="ECO:0000256" key="1">
    <source>
        <dbReference type="SAM" id="Phobius"/>
    </source>
</evidence>
<reference evidence="3" key="1">
    <citation type="submission" date="2016-11" db="UniProtKB">
        <authorList>
            <consortium name="WormBaseParasite"/>
        </authorList>
    </citation>
    <scope>IDENTIFICATION</scope>
</reference>
<evidence type="ECO:0000313" key="2">
    <source>
        <dbReference type="Proteomes" id="UP000095283"/>
    </source>
</evidence>
<dbReference type="WBParaSite" id="Hba_02439">
    <property type="protein sequence ID" value="Hba_02439"/>
    <property type="gene ID" value="Hba_02439"/>
</dbReference>
<dbReference type="AlphaFoldDB" id="A0A1I7WCL9"/>
<evidence type="ECO:0000313" key="3">
    <source>
        <dbReference type="WBParaSite" id="Hba_02439"/>
    </source>
</evidence>
<keyword evidence="1" id="KW-1133">Transmembrane helix</keyword>
<protein>
    <submittedName>
        <fullName evidence="3">Uncharacterized protein</fullName>
    </submittedName>
</protein>
<dbReference type="Proteomes" id="UP000095283">
    <property type="component" value="Unplaced"/>
</dbReference>
<keyword evidence="2" id="KW-1185">Reference proteome</keyword>
<sequence>MDVNLIHNLFFIIQFKLLYNIKASVSLYFIFYTVSSFSYKYL</sequence>
<keyword evidence="1" id="KW-0812">Transmembrane</keyword>
<accession>A0A1I7WCL9</accession>
<name>A0A1I7WCL9_HETBA</name>
<feature type="transmembrane region" description="Helical" evidence="1">
    <location>
        <begin position="21"/>
        <end position="39"/>
    </location>
</feature>
<keyword evidence="1" id="KW-0472">Membrane</keyword>
<organism evidence="2 3">
    <name type="scientific">Heterorhabditis bacteriophora</name>
    <name type="common">Entomopathogenic nematode worm</name>
    <dbReference type="NCBI Taxonomy" id="37862"/>
    <lineage>
        <taxon>Eukaryota</taxon>
        <taxon>Metazoa</taxon>
        <taxon>Ecdysozoa</taxon>
        <taxon>Nematoda</taxon>
        <taxon>Chromadorea</taxon>
        <taxon>Rhabditida</taxon>
        <taxon>Rhabditina</taxon>
        <taxon>Rhabditomorpha</taxon>
        <taxon>Strongyloidea</taxon>
        <taxon>Heterorhabditidae</taxon>
        <taxon>Heterorhabditis</taxon>
    </lineage>
</organism>